<gene>
    <name evidence="3" type="ORF">E2L08_12945</name>
</gene>
<feature type="domain" description="NADH:ubiquinone oxidoreductase intermediate-associated protein 30" evidence="2">
    <location>
        <begin position="12"/>
        <end position="140"/>
    </location>
</feature>
<evidence type="ECO:0000259" key="2">
    <source>
        <dbReference type="Pfam" id="PF08547"/>
    </source>
</evidence>
<evidence type="ECO:0000313" key="4">
    <source>
        <dbReference type="Proteomes" id="UP000295701"/>
    </source>
</evidence>
<dbReference type="AlphaFoldDB" id="A0A4R6A4Q9"/>
<dbReference type="OrthoDB" id="442188at2"/>
<proteinExistence type="inferred from homology"/>
<dbReference type="EMBL" id="SNAA01000015">
    <property type="protein sequence ID" value="TDL77692.1"/>
    <property type="molecule type" value="Genomic_DNA"/>
</dbReference>
<dbReference type="InterPro" id="IPR008979">
    <property type="entry name" value="Galactose-bd-like_sf"/>
</dbReference>
<dbReference type="Proteomes" id="UP000295701">
    <property type="component" value="Unassembled WGS sequence"/>
</dbReference>
<dbReference type="Pfam" id="PF08547">
    <property type="entry name" value="CIA30"/>
    <property type="match status" value="1"/>
</dbReference>
<dbReference type="RefSeq" id="WP_133397516.1">
    <property type="nucleotide sequence ID" value="NZ_SNAA01000015.1"/>
</dbReference>
<evidence type="ECO:0000256" key="1">
    <source>
        <dbReference type="ARBA" id="ARBA00007884"/>
    </source>
</evidence>
<dbReference type="PANTHER" id="PTHR13194:SF19">
    <property type="entry name" value="NAD(P)-BINDING ROSSMANN-FOLD SUPERFAMILY PROTEIN"/>
    <property type="match status" value="1"/>
</dbReference>
<keyword evidence="4" id="KW-1185">Reference proteome</keyword>
<sequence>MVIWQAGRNGFWSLVSDRVMGGVSAGRLDCDATGCRMRGRVSLDNDGGFLQMAADLPDAPLDARGCDGLALRLRGNGEAYNIHLRTPDVARPWQSWRVSFTAPRDWTDLRIPFARFAPHRIEGALDTARLSRIGLVAIGRAFEADLSVARLALYGRT</sequence>
<comment type="similarity">
    <text evidence="1">Belongs to the CIA30 family.</text>
</comment>
<dbReference type="InterPro" id="IPR013857">
    <property type="entry name" value="NADH-UbQ_OxRdtase-assoc_prot30"/>
</dbReference>
<dbReference type="InterPro" id="IPR039131">
    <property type="entry name" value="NDUFAF1"/>
</dbReference>
<dbReference type="PANTHER" id="PTHR13194">
    <property type="entry name" value="COMPLEX I INTERMEDIATE-ASSOCIATED PROTEIN 30"/>
    <property type="match status" value="1"/>
</dbReference>
<evidence type="ECO:0000313" key="3">
    <source>
        <dbReference type="EMBL" id="TDL77692.1"/>
    </source>
</evidence>
<name>A0A4R6A4Q9_9RHOB</name>
<comment type="caution">
    <text evidence="3">The sequence shown here is derived from an EMBL/GenBank/DDBJ whole genome shotgun (WGS) entry which is preliminary data.</text>
</comment>
<reference evidence="3 4" key="1">
    <citation type="submission" date="2019-03" db="EMBL/GenBank/DDBJ databases">
        <title>Primorskyibacter sp. SS33 isolated from sediments.</title>
        <authorList>
            <person name="Xunke S."/>
        </authorList>
    </citation>
    <scope>NUCLEOTIDE SEQUENCE [LARGE SCALE GENOMIC DNA]</scope>
    <source>
        <strain evidence="3 4">SS33</strain>
    </source>
</reference>
<accession>A0A4R6A4Q9</accession>
<protein>
    <submittedName>
        <fullName evidence="3">CIA30 family protein</fullName>
    </submittedName>
</protein>
<dbReference type="SUPFAM" id="SSF49785">
    <property type="entry name" value="Galactose-binding domain-like"/>
    <property type="match status" value="1"/>
</dbReference>
<organism evidence="3 4">
    <name type="scientific">Palleronia sediminis</name>
    <dbReference type="NCBI Taxonomy" id="2547833"/>
    <lineage>
        <taxon>Bacteria</taxon>
        <taxon>Pseudomonadati</taxon>
        <taxon>Pseudomonadota</taxon>
        <taxon>Alphaproteobacteria</taxon>
        <taxon>Rhodobacterales</taxon>
        <taxon>Roseobacteraceae</taxon>
        <taxon>Palleronia</taxon>
    </lineage>
</organism>